<accession>A0ABU7DD32</accession>
<reference evidence="2 3" key="1">
    <citation type="submission" date="2021-06" db="EMBL/GenBank/DDBJ databases">
        <authorList>
            <person name="Palmer J.M."/>
        </authorList>
    </citation>
    <scope>NUCLEOTIDE SEQUENCE [LARGE SCALE GENOMIC DNA]</scope>
    <source>
        <strain evidence="2 3">CL_MEX2019</strain>
        <tissue evidence="2">Muscle</tissue>
    </source>
</reference>
<evidence type="ECO:0000313" key="3">
    <source>
        <dbReference type="Proteomes" id="UP001352852"/>
    </source>
</evidence>
<dbReference type="EMBL" id="JAHUTJ010019792">
    <property type="protein sequence ID" value="MED6272140.1"/>
    <property type="molecule type" value="Genomic_DNA"/>
</dbReference>
<comment type="caution">
    <text evidence="2">The sequence shown here is derived from an EMBL/GenBank/DDBJ whole genome shotgun (WGS) entry which is preliminary data.</text>
</comment>
<feature type="region of interest" description="Disordered" evidence="1">
    <location>
        <begin position="27"/>
        <end position="47"/>
    </location>
</feature>
<proteinExistence type="predicted"/>
<gene>
    <name evidence="2" type="ORF">CHARACLAT_027215</name>
</gene>
<dbReference type="Proteomes" id="UP001352852">
    <property type="component" value="Unassembled WGS sequence"/>
</dbReference>
<keyword evidence="3" id="KW-1185">Reference proteome</keyword>
<sequence>MSTPLVYSHSEAWRLRELSETGACGASSLTLSRESRGGRKRRASAKAETDITEPEWSTFSNLFLINFGFTLDFCKKRRKLEKQLRLERQSYIRTEGASASLQGRCDSLINNSDSPGRCMNERH</sequence>
<name>A0ABU7DD32_9TELE</name>
<organism evidence="2 3">
    <name type="scientific">Characodon lateralis</name>
    <dbReference type="NCBI Taxonomy" id="208331"/>
    <lineage>
        <taxon>Eukaryota</taxon>
        <taxon>Metazoa</taxon>
        <taxon>Chordata</taxon>
        <taxon>Craniata</taxon>
        <taxon>Vertebrata</taxon>
        <taxon>Euteleostomi</taxon>
        <taxon>Actinopterygii</taxon>
        <taxon>Neopterygii</taxon>
        <taxon>Teleostei</taxon>
        <taxon>Neoteleostei</taxon>
        <taxon>Acanthomorphata</taxon>
        <taxon>Ovalentaria</taxon>
        <taxon>Atherinomorphae</taxon>
        <taxon>Cyprinodontiformes</taxon>
        <taxon>Goodeidae</taxon>
        <taxon>Characodon</taxon>
    </lineage>
</organism>
<evidence type="ECO:0000256" key="1">
    <source>
        <dbReference type="SAM" id="MobiDB-lite"/>
    </source>
</evidence>
<evidence type="ECO:0000313" key="2">
    <source>
        <dbReference type="EMBL" id="MED6272140.1"/>
    </source>
</evidence>
<protein>
    <submittedName>
        <fullName evidence="2">Uncharacterized protein</fullName>
    </submittedName>
</protein>